<accession>A0A0B5H0U4</accession>
<evidence type="ECO:0000313" key="1">
    <source>
        <dbReference type="EMBL" id="AJF34514.1"/>
    </source>
</evidence>
<dbReference type="SUPFAM" id="SSF52540">
    <property type="entry name" value="P-loop containing nucleoside triphosphate hydrolases"/>
    <property type="match status" value="1"/>
</dbReference>
<reference evidence="1" key="1">
    <citation type="journal article" date="2014" name="PLoS ONE">
        <title>Characterization of Biosynthetic Genes of Ascamycin/Dealanylascamycin Featuring a 5'-O-Sulfonamide Moiety in Streptomyces sp. JCM9888.</title>
        <authorList>
            <person name="Zhao C."/>
            <person name="Qi J."/>
            <person name="Tao W."/>
            <person name="He L."/>
            <person name="Xu W."/>
            <person name="Chan J."/>
            <person name="Deng Z."/>
        </authorList>
    </citation>
    <scope>NUCLEOTIDE SEQUENCE</scope>
    <source>
        <strain evidence="1">JCM 9888</strain>
    </source>
</reference>
<dbReference type="EMBL" id="KJ817374">
    <property type="protein sequence ID" value="AJF34514.1"/>
    <property type="molecule type" value="Genomic_DNA"/>
</dbReference>
<dbReference type="Gene3D" id="3.40.50.300">
    <property type="entry name" value="P-loop containing nucleotide triphosphate hydrolases"/>
    <property type="match status" value="1"/>
</dbReference>
<dbReference type="InterPro" id="IPR027417">
    <property type="entry name" value="P-loop_NTPase"/>
</dbReference>
<sequence length="384" mass="42983">MLAEVLRGCDRLLHLRAEINPFLRIAGLGHPHSGSGSDVLDAGDLEGLGADRRSLLDGELSLEIGNPAHRVDDEERFGLDTAWRLTVQWPRVDWQPQELAHLATRTLRQMRSDTGTPSWERYRALLIAELRRRGAAVDGAFYDGASEASGGGAPGEVLVEEPPFVSFGPWRHASAQDLCSRPLVVKTPSNAYRMAFLRALFPNARVRVIHLTRNPAASVNGLYDGWRHGGFHAHRMSEPLDIAGYTDHRPKDRHWWKFDLPPGWSEYTAAPLPQVCAFQWHSAHEWILRELSQGTDHLRVRFEDLTGTPQVRTATFERITRWLDVPMSTSFQRAAHGDVAPVAATVKPSPGRWRSRASLITGALDERIHAMARELGYGSDGEWI</sequence>
<gene>
    <name evidence="1" type="primary">acmO</name>
</gene>
<organism evidence="1">
    <name type="scientific">Streptomyces sp. JCM 9888</name>
    <dbReference type="NCBI Taxonomy" id="1570103"/>
    <lineage>
        <taxon>Bacteria</taxon>
        <taxon>Bacillati</taxon>
        <taxon>Actinomycetota</taxon>
        <taxon>Actinomycetes</taxon>
        <taxon>Kitasatosporales</taxon>
        <taxon>Streptomycetaceae</taxon>
        <taxon>Streptomyces</taxon>
    </lineage>
</organism>
<dbReference type="AlphaFoldDB" id="A0A0B5H0U4"/>
<name>A0A0B5H0U4_9ACTN</name>
<proteinExistence type="predicted"/>
<protein>
    <submittedName>
        <fullName evidence="1">AcmO</fullName>
    </submittedName>
</protein>